<dbReference type="PANTHER" id="PTHR43483:SF3">
    <property type="entry name" value="MEMBRANE TRANSPORTER PROTEIN HI_0806-RELATED"/>
    <property type="match status" value="1"/>
</dbReference>
<dbReference type="OrthoDB" id="5295975at2"/>
<dbReference type="EMBL" id="CP018799">
    <property type="protein sequence ID" value="ATX78535.1"/>
    <property type="molecule type" value="Genomic_DNA"/>
</dbReference>
<protein>
    <recommendedName>
        <fullName evidence="5">Probable membrane transporter protein</fullName>
    </recommendedName>
</protein>
<feature type="transmembrane region" description="Helical" evidence="5">
    <location>
        <begin position="210"/>
        <end position="233"/>
    </location>
</feature>
<keyword evidence="3 5" id="KW-1133">Transmembrane helix</keyword>
<evidence type="ECO:0000256" key="4">
    <source>
        <dbReference type="ARBA" id="ARBA00023136"/>
    </source>
</evidence>
<evidence type="ECO:0000256" key="3">
    <source>
        <dbReference type="ARBA" id="ARBA00022989"/>
    </source>
</evidence>
<feature type="transmembrane region" description="Helical" evidence="5">
    <location>
        <begin position="245"/>
        <end position="264"/>
    </location>
</feature>
<comment type="similarity">
    <text evidence="5">Belongs to the 4-toluene sulfonate uptake permease (TSUP) (TC 2.A.102) family.</text>
</comment>
<dbReference type="Pfam" id="PF01925">
    <property type="entry name" value="TauE"/>
    <property type="match status" value="1"/>
</dbReference>
<dbReference type="PANTHER" id="PTHR43483">
    <property type="entry name" value="MEMBRANE TRANSPORTER PROTEIN HI_0806-RELATED"/>
    <property type="match status" value="1"/>
</dbReference>
<gene>
    <name evidence="6" type="ORF">Ga0123461_0082</name>
</gene>
<sequence length="266" mass="27891">MAEIELGLIVYGLIVGLGAGLIGGTLAGLAGVGGGLIYVPLFYAFMPSDSEGMAIHIFASMVAVVATAFFSARAHLRLGHVDISSMFALLPGLVIGAALGLWSTLLLPQFWILVGIAALNAWVAFDYGRTHRPHAKQAYAMQLLSGPIGYISGLFGIGGGTMLVPLLRRFVHLRQAVGTSAMCGLVMAAGAILLNLSLESDWNGLLGQHWSFLLGAWAGIIAILPFASGWSARLHDSAEEATLRFVLKTVFISLALALSVAAFLSV</sequence>
<dbReference type="RefSeq" id="WP_100276534.1">
    <property type="nucleotide sequence ID" value="NZ_CP018799.1"/>
</dbReference>
<dbReference type="InterPro" id="IPR002781">
    <property type="entry name" value="TM_pro_TauE-like"/>
</dbReference>
<organism evidence="6 7">
    <name type="scientific">Mariprofundus aestuarium</name>
    <dbReference type="NCBI Taxonomy" id="1921086"/>
    <lineage>
        <taxon>Bacteria</taxon>
        <taxon>Pseudomonadati</taxon>
        <taxon>Pseudomonadota</taxon>
        <taxon>Candidatius Mariprofundia</taxon>
        <taxon>Mariprofundales</taxon>
        <taxon>Mariprofundaceae</taxon>
        <taxon>Mariprofundus</taxon>
    </lineage>
</organism>
<proteinExistence type="inferred from homology"/>
<feature type="transmembrane region" description="Helical" evidence="5">
    <location>
        <begin position="53"/>
        <end position="71"/>
    </location>
</feature>
<evidence type="ECO:0000256" key="1">
    <source>
        <dbReference type="ARBA" id="ARBA00004141"/>
    </source>
</evidence>
<keyword evidence="5" id="KW-1003">Cell membrane</keyword>
<accession>A0A2K8KUU7</accession>
<evidence type="ECO:0000313" key="6">
    <source>
        <dbReference type="EMBL" id="ATX78535.1"/>
    </source>
</evidence>
<keyword evidence="2 5" id="KW-0812">Transmembrane</keyword>
<evidence type="ECO:0000256" key="5">
    <source>
        <dbReference type="RuleBase" id="RU363041"/>
    </source>
</evidence>
<evidence type="ECO:0000313" key="7">
    <source>
        <dbReference type="Proteomes" id="UP000231701"/>
    </source>
</evidence>
<dbReference type="GO" id="GO:0005886">
    <property type="term" value="C:plasma membrane"/>
    <property type="evidence" value="ECO:0007669"/>
    <property type="project" value="UniProtKB-SubCell"/>
</dbReference>
<feature type="transmembrane region" description="Helical" evidence="5">
    <location>
        <begin position="83"/>
        <end position="103"/>
    </location>
</feature>
<keyword evidence="7" id="KW-1185">Reference proteome</keyword>
<feature type="transmembrane region" description="Helical" evidence="5">
    <location>
        <begin position="109"/>
        <end position="127"/>
    </location>
</feature>
<dbReference type="KEGG" id="maes:Ga0123461_0082"/>
<evidence type="ECO:0000256" key="2">
    <source>
        <dbReference type="ARBA" id="ARBA00022692"/>
    </source>
</evidence>
<reference evidence="6 7" key="1">
    <citation type="submission" date="2016-12" db="EMBL/GenBank/DDBJ databases">
        <title>Isolation and genomic insights into novel planktonic Zetaproteobacteria from stratified waters of the Chesapeake Bay.</title>
        <authorList>
            <person name="McAllister S.M."/>
            <person name="Kato S."/>
            <person name="Chan C.S."/>
            <person name="Chiu B.K."/>
            <person name="Field E.K."/>
        </authorList>
    </citation>
    <scope>NUCLEOTIDE SEQUENCE [LARGE SCALE GENOMIC DNA]</scope>
    <source>
        <strain evidence="6 7">CP-5</strain>
    </source>
</reference>
<name>A0A2K8KUU7_MARES</name>
<keyword evidence="4 5" id="KW-0472">Membrane</keyword>
<dbReference type="Proteomes" id="UP000231701">
    <property type="component" value="Chromosome"/>
</dbReference>
<comment type="subcellular location">
    <subcellularLocation>
        <location evidence="5">Cell membrane</location>
        <topology evidence="5">Multi-pass membrane protein</topology>
    </subcellularLocation>
    <subcellularLocation>
        <location evidence="1">Membrane</location>
        <topology evidence="1">Multi-pass membrane protein</topology>
    </subcellularLocation>
</comment>
<feature type="transmembrane region" description="Helical" evidence="5">
    <location>
        <begin position="179"/>
        <end position="198"/>
    </location>
</feature>
<dbReference type="AlphaFoldDB" id="A0A2K8KUU7"/>
<feature type="transmembrane region" description="Helical" evidence="5">
    <location>
        <begin position="12"/>
        <end position="41"/>
    </location>
</feature>
<feature type="transmembrane region" description="Helical" evidence="5">
    <location>
        <begin position="148"/>
        <end position="167"/>
    </location>
</feature>